<comment type="subcellular location">
    <subcellularLocation>
        <location evidence="1">Membrane</location>
    </subcellularLocation>
</comment>
<evidence type="ECO:0000256" key="3">
    <source>
        <dbReference type="ARBA" id="ARBA00022729"/>
    </source>
</evidence>
<keyword evidence="6" id="KW-0998">Cell outer membrane</keyword>
<organism evidence="8">
    <name type="scientific">hydrothermal vent metagenome</name>
    <dbReference type="NCBI Taxonomy" id="652676"/>
    <lineage>
        <taxon>unclassified sequences</taxon>
        <taxon>metagenomes</taxon>
        <taxon>ecological metagenomes</taxon>
    </lineage>
</organism>
<dbReference type="Pfam" id="PF03958">
    <property type="entry name" value="Secretin_N"/>
    <property type="match status" value="1"/>
</dbReference>
<dbReference type="SMART" id="SM00965">
    <property type="entry name" value="STN"/>
    <property type="match status" value="1"/>
</dbReference>
<keyword evidence="5" id="KW-0472">Membrane</keyword>
<name>A0A3B1B814_9ZZZZ</name>
<dbReference type="AlphaFoldDB" id="A0A3B1B814"/>
<dbReference type="Pfam" id="PF07660">
    <property type="entry name" value="STN"/>
    <property type="match status" value="1"/>
</dbReference>
<protein>
    <submittedName>
        <fullName evidence="8">Type IV pilus biogenesis protein PilQ</fullName>
    </submittedName>
</protein>
<dbReference type="InterPro" id="IPR005644">
    <property type="entry name" value="NolW-like"/>
</dbReference>
<feature type="domain" description="Secretin/TonB short N-terminal" evidence="7">
    <location>
        <begin position="320"/>
        <end position="368"/>
    </location>
</feature>
<reference evidence="8" key="1">
    <citation type="submission" date="2018-06" db="EMBL/GenBank/DDBJ databases">
        <authorList>
            <person name="Zhirakovskaya E."/>
        </authorList>
    </citation>
    <scope>NUCLEOTIDE SEQUENCE</scope>
</reference>
<keyword evidence="3" id="KW-0732">Signal</keyword>
<gene>
    <name evidence="8" type="ORF">MNBD_GAMMA26-178</name>
</gene>
<proteinExistence type="predicted"/>
<evidence type="ECO:0000256" key="5">
    <source>
        <dbReference type="ARBA" id="ARBA00023136"/>
    </source>
</evidence>
<dbReference type="InterPro" id="IPR011662">
    <property type="entry name" value="Secretin/TonB_short_N"/>
</dbReference>
<dbReference type="Gene3D" id="3.30.1370.130">
    <property type="match status" value="1"/>
</dbReference>
<dbReference type="PRINTS" id="PR00811">
    <property type="entry name" value="BCTERIALGSPD"/>
</dbReference>
<dbReference type="NCBIfam" id="TIGR02515">
    <property type="entry name" value="IV_pilus_PilQ"/>
    <property type="match status" value="1"/>
</dbReference>
<dbReference type="Pfam" id="PF11741">
    <property type="entry name" value="AMIN"/>
    <property type="match status" value="2"/>
</dbReference>
<dbReference type="PANTHER" id="PTHR30604">
    <property type="entry name" value="PROTEIN TRANSPORT PROTEIN HOFQ"/>
    <property type="match status" value="1"/>
</dbReference>
<dbReference type="PANTHER" id="PTHR30604:SF1">
    <property type="entry name" value="DNA UTILIZATION PROTEIN HOFQ"/>
    <property type="match status" value="1"/>
</dbReference>
<dbReference type="InterPro" id="IPR021731">
    <property type="entry name" value="AMIN_dom"/>
</dbReference>
<dbReference type="Gene3D" id="2.60.40.3470">
    <property type="match status" value="1"/>
</dbReference>
<evidence type="ECO:0000259" key="7">
    <source>
        <dbReference type="SMART" id="SM00965"/>
    </source>
</evidence>
<keyword evidence="4" id="KW-0653">Protein transport</keyword>
<dbReference type="Pfam" id="PF00263">
    <property type="entry name" value="Secretin"/>
    <property type="match status" value="1"/>
</dbReference>
<sequence>MNNKPVLPRLQQQICRRAKLLLSSGVLVSSIILLLAATGPTSAYAAGSVILEDISYVSLPGNKVQITLTASGPLDEPTGFTTDNPARIALDFMGMKSGLERKTTPISIGMVRSITAVEAGTRTRVVVNLVDSVAYTVNIEGNRAIINIENGMIPAASSLIGKAASGVVHKAVSGRAIENIDFRRGLAGEGRIMITLSDPATLVDMREEGGRIVLDFFDTSLPEELMRDYDVTDFATPVQGIEASPSDGNVHIEILPTGNYEYLAYQTDRLYTIEVRPLTKEEKEKLEKVKRIFTGDRLSFNFQEIEVRSVLQLLADFTGLNMVTSDTVSGNVTLRLKNVPWDQALDIILKTKGLSMRQTDNVILVAPTEEMAAREKLELESERQVEELAPLRSEFIQINYAKAADLAALLKTEGNNLLSERGSITTDVRTNTLLIQDTAKKLEDVNRLIQTLDIPVRQVLIESRIVIANDDFAKDIGVRFGFNRATRLDGNELLIGGGQPGHLASLAADSGPWLNYGDASIEIPAGSGNEALMVNLPASAPSGAVNFLLGKLGSYLLQLELSAMQTEGRGEIVSSPRVITSDQKKASIKQGVEIPYQEASSSGATTVSFKEAVLQLDVTPHITPDDRIIMDLTVNKDSPDFSREVRGVPPVDTRSVQTTVLVENGETVVLGGVFERAKTYSKERVPFFGDLPYVGFMFKQEAEQDTNNELLIFVTPKILRDSMSLR</sequence>
<evidence type="ECO:0000313" key="8">
    <source>
        <dbReference type="EMBL" id="VAX10401.1"/>
    </source>
</evidence>
<evidence type="ECO:0000256" key="2">
    <source>
        <dbReference type="ARBA" id="ARBA00022448"/>
    </source>
</evidence>
<dbReference type="InterPro" id="IPR013355">
    <property type="entry name" value="Pilus_4_PilQ"/>
</dbReference>
<evidence type="ECO:0000256" key="1">
    <source>
        <dbReference type="ARBA" id="ARBA00004370"/>
    </source>
</evidence>
<keyword evidence="2" id="KW-0813">Transport</keyword>
<dbReference type="EMBL" id="UOFX01000071">
    <property type="protein sequence ID" value="VAX10401.1"/>
    <property type="molecule type" value="Genomic_DNA"/>
</dbReference>
<evidence type="ECO:0000256" key="6">
    <source>
        <dbReference type="ARBA" id="ARBA00023237"/>
    </source>
</evidence>
<evidence type="ECO:0000256" key="4">
    <source>
        <dbReference type="ARBA" id="ARBA00022927"/>
    </source>
</evidence>
<accession>A0A3B1B814</accession>
<dbReference type="GO" id="GO:0019867">
    <property type="term" value="C:outer membrane"/>
    <property type="evidence" value="ECO:0007669"/>
    <property type="project" value="InterPro"/>
</dbReference>
<dbReference type="InterPro" id="IPR004846">
    <property type="entry name" value="T2SS/T3SS_dom"/>
</dbReference>
<dbReference type="Gene3D" id="3.30.1370.120">
    <property type="match status" value="1"/>
</dbReference>
<dbReference type="InterPro" id="IPR051808">
    <property type="entry name" value="Type_IV_pilus_biogenesis"/>
</dbReference>
<dbReference type="InterPro" id="IPR001775">
    <property type="entry name" value="GspD/PilQ"/>
</dbReference>
<dbReference type="GO" id="GO:0009306">
    <property type="term" value="P:protein secretion"/>
    <property type="evidence" value="ECO:0007669"/>
    <property type="project" value="InterPro"/>
</dbReference>
<dbReference type="Gene3D" id="2.60.40.3500">
    <property type="match status" value="1"/>
</dbReference>
<dbReference type="InterPro" id="IPR038591">
    <property type="entry name" value="NolW-like_sf"/>
</dbReference>